<feature type="repeat" description="WD" evidence="3">
    <location>
        <begin position="110"/>
        <end position="145"/>
    </location>
</feature>
<dbReference type="GO" id="GO:0035591">
    <property type="term" value="F:signaling adaptor activity"/>
    <property type="evidence" value="ECO:0007669"/>
    <property type="project" value="TreeGrafter"/>
</dbReference>
<feature type="compositionally biased region" description="Pro residues" evidence="4">
    <location>
        <begin position="1539"/>
        <end position="1548"/>
    </location>
</feature>
<dbReference type="Gene3D" id="2.130.10.10">
    <property type="entry name" value="YVTN repeat-like/Quinoprotein amine dehydrogenase"/>
    <property type="match status" value="1"/>
</dbReference>
<feature type="compositionally biased region" description="Polar residues" evidence="4">
    <location>
        <begin position="705"/>
        <end position="715"/>
    </location>
</feature>
<dbReference type="PROSITE" id="PS50294">
    <property type="entry name" value="WD_REPEATS_REGION"/>
    <property type="match status" value="1"/>
</dbReference>
<feature type="compositionally biased region" description="Low complexity" evidence="4">
    <location>
        <begin position="478"/>
        <end position="488"/>
    </location>
</feature>
<feature type="compositionally biased region" description="Acidic residues" evidence="4">
    <location>
        <begin position="722"/>
        <end position="739"/>
    </location>
</feature>
<evidence type="ECO:0000256" key="3">
    <source>
        <dbReference type="PROSITE-ProRule" id="PRU00221"/>
    </source>
</evidence>
<feature type="region of interest" description="Disordered" evidence="4">
    <location>
        <begin position="633"/>
        <end position="765"/>
    </location>
</feature>
<comment type="caution">
    <text evidence="5">The sequence shown here is derived from an EMBL/GenBank/DDBJ whole genome shotgun (WGS) entry which is preliminary data.</text>
</comment>
<dbReference type="PANTHER" id="PTHR46170:SF1">
    <property type="entry name" value="GATOR COMPLEX PROTEIN WDR59"/>
    <property type="match status" value="1"/>
</dbReference>
<dbReference type="SUPFAM" id="SSF50978">
    <property type="entry name" value="WD40 repeat-like"/>
    <property type="match status" value="1"/>
</dbReference>
<organism evidence="5 6">
    <name type="scientific">Coemansia thaxteri</name>
    <dbReference type="NCBI Taxonomy" id="2663907"/>
    <lineage>
        <taxon>Eukaryota</taxon>
        <taxon>Fungi</taxon>
        <taxon>Fungi incertae sedis</taxon>
        <taxon>Zoopagomycota</taxon>
        <taxon>Kickxellomycotina</taxon>
        <taxon>Kickxellomycetes</taxon>
        <taxon>Kickxellales</taxon>
        <taxon>Kickxellaceae</taxon>
        <taxon>Coemansia</taxon>
    </lineage>
</organism>
<dbReference type="GO" id="GO:0034198">
    <property type="term" value="P:cellular response to amino acid starvation"/>
    <property type="evidence" value="ECO:0007669"/>
    <property type="project" value="TreeGrafter"/>
</dbReference>
<protein>
    <submittedName>
        <fullName evidence="5">Uncharacterized protein</fullName>
    </submittedName>
</protein>
<evidence type="ECO:0000313" key="5">
    <source>
        <dbReference type="EMBL" id="KAJ2002852.1"/>
    </source>
</evidence>
<dbReference type="InterPro" id="IPR049567">
    <property type="entry name" value="WDR59-like"/>
</dbReference>
<dbReference type="GO" id="GO:0035859">
    <property type="term" value="C:Seh1-associated complex"/>
    <property type="evidence" value="ECO:0007669"/>
    <property type="project" value="TreeGrafter"/>
</dbReference>
<feature type="region of interest" description="Disordered" evidence="4">
    <location>
        <begin position="1595"/>
        <end position="1632"/>
    </location>
</feature>
<dbReference type="Pfam" id="PF00400">
    <property type="entry name" value="WD40"/>
    <property type="match status" value="1"/>
</dbReference>
<evidence type="ECO:0000256" key="4">
    <source>
        <dbReference type="SAM" id="MobiDB-lite"/>
    </source>
</evidence>
<keyword evidence="6" id="KW-1185">Reference proteome</keyword>
<dbReference type="GO" id="GO:0005774">
    <property type="term" value="C:vacuolar membrane"/>
    <property type="evidence" value="ECO:0007669"/>
    <property type="project" value="TreeGrafter"/>
</dbReference>
<feature type="region of interest" description="Disordered" evidence="4">
    <location>
        <begin position="1522"/>
        <end position="1579"/>
    </location>
</feature>
<reference evidence="5" key="1">
    <citation type="submission" date="2022-07" db="EMBL/GenBank/DDBJ databases">
        <title>Phylogenomic reconstructions and comparative analyses of Kickxellomycotina fungi.</title>
        <authorList>
            <person name="Reynolds N.K."/>
            <person name="Stajich J.E."/>
            <person name="Barry K."/>
            <person name="Grigoriev I.V."/>
            <person name="Crous P."/>
            <person name="Smith M.E."/>
        </authorList>
    </citation>
    <scope>NUCLEOTIDE SEQUENCE</scope>
    <source>
        <strain evidence="5">IMI 214461</strain>
    </source>
</reference>
<dbReference type="PROSITE" id="PS50082">
    <property type="entry name" value="WD_REPEATS_2"/>
    <property type="match status" value="2"/>
</dbReference>
<proteinExistence type="predicted"/>
<evidence type="ECO:0000256" key="1">
    <source>
        <dbReference type="ARBA" id="ARBA00022574"/>
    </source>
</evidence>
<dbReference type="EMBL" id="JANBQF010000265">
    <property type="protein sequence ID" value="KAJ2002852.1"/>
    <property type="molecule type" value="Genomic_DNA"/>
</dbReference>
<feature type="compositionally biased region" description="Pro residues" evidence="4">
    <location>
        <begin position="1142"/>
        <end position="1162"/>
    </location>
</feature>
<sequence>MSRAPSKRRAHGASTIVMDMSIRYPYDLTCMSISPYGRDVVLGGQAGLAIIDLEIPLLPPRTVRIDSRWKMATVAWCPSTVHHGWVGSTMSQTLLIHDLAHATEQPMRVVKAHPMAITDMAWVPMVPSWIGTASIDPLVKIWDVRRDQKPVWFYTDWEPADKLAFNNVNKFMMATAHRNKIAVWDLRHGSSPLAVIEEAHGDDISSISWHPTLENVLVSGSLDCMVKRWSIENDILAEEYCHSFSHEVLGAKYLPFGSGVLVTQRSPDNTTIIIKDSPQMSVAHQFIGHTGPVLGSEWRSYGVTEESNTNKGEFQLVTWSQDQALRMWAVDHKLFDMVGSEPVHHAHVRTKHYDVIPSFSTNYLDPDQVLHLMEKKLLPSDLLLAAATASNSGVGGGGGSGSLGAHKISTMHELDRAGSMLEGIGLISMLDSQMMGGNAVSGIVPDAGKRPGVVGAVIARTNTTDEHSSDDDDDEDIGNNAGARGSSGARGRTAIAAADIWLDEIDTTVLGTYRSSKTVVAKDINRDARRCRLVIGVPWLSRENVVLRFTFPIDYPSQAVGIAIESSGSVYGSREILANRVTGVAGACASQGVVALEQCLYSFITLLISIARGKGSSHDRLARAVRAEDLERLPPAPAPLARGKAFGSGGRQRNRSGGAHQASSLSPSARKAARSGEADGGARSRSRSAKRGSGGGGIEARVVPTSLTSDDNASVLSRDGEEHDDYSDDEDNGDDQLEDYQDKAGADSGDEDEDEEEDDDDEFGVYGLEDDRYNFYQSDNSQSEVAIGLDGLSISLRQANNRDRYDSHTPFPRLCGGVFSGPGHLVCFFASIYSPETYPEQSGLGQQGPGSRRAYRDDMSHQLRVLVKPRTLTSLDYYQSMVQLGLQSGGGFFPYGGDGGNGGGGTAAAGGVGGDSDDDGEARDEEVPRYYFRQPIARMAAASASNSDVSERRAFLRPAMAASRAEAEVGNLALVCRVALDRSADLALARRFVLAGPSTEGICRHNARVAAASGRAGLARTWALLACLLGPVPGAGAGAGDGGHRLWAKHPAVMRWLRAVMTHYERRGDVQALALLSCVLSKALAEAAATRGEAAAAREDAAAARDESAAVETLLSAWAAKHAVRESVQRSVSFKLPPVSLKPPPVSFKLPPPPPPPPPPVALAPNPAATEGEAPGSTDAADAEPPPPRALDALRSPEILLELDSEEIKQNEIMMAEGIGAAGGEDDGAAGDEEGGAAFAGAGDDGTGELRRHLSEQLPEEERDAAEADGAENIWRRLRTNMLGRSHTVGGSSAPAPAAPASQAAQAAPAASAAPPVPAAPSPADRWRTAAAATADGESSEAAYARVKGRFARRRTQMTLRTTRDARDDGAAGAYGGSERAQALYLDHWKLLYARILYKWAMDAKAVEVLKCIQDPALRELYNGLKSQPTEPQHDNLPRVGIPALAADPEPRGAAEPQGAPWLSCAWCHEYVHGRALICHACGHGGHQEHMLRWFRIAHKQLARIGMAPTALPAAAAASASLVPDDGDRPALLLDMQPTPLPPLPPAAAPSRRPSEPPMPTSSDSSADSDAADETTPGSSVHRFALGAHFEHMRATQQPEWDSSDVESDDHLQPPPLAGDTAAAGAPWQDPRHQRRQLELLDDAFMAQVEIPTCPTGCGCNCLYESRRLII</sequence>
<feature type="region of interest" description="Disordered" evidence="4">
    <location>
        <begin position="1221"/>
        <end position="1249"/>
    </location>
</feature>
<dbReference type="InterPro" id="IPR019775">
    <property type="entry name" value="WD40_repeat_CS"/>
</dbReference>
<dbReference type="PANTHER" id="PTHR46170">
    <property type="entry name" value="GATOR COMPLEX PROTEIN WDR59"/>
    <property type="match status" value="1"/>
</dbReference>
<feature type="compositionally biased region" description="Low complexity" evidence="4">
    <location>
        <begin position="1329"/>
        <end position="1339"/>
    </location>
</feature>
<keyword evidence="2" id="KW-0677">Repeat</keyword>
<dbReference type="InterPro" id="IPR001680">
    <property type="entry name" value="WD40_rpt"/>
</dbReference>
<accession>A0A9W8EF22</accession>
<feature type="compositionally biased region" description="Acidic residues" evidence="4">
    <location>
        <begin position="748"/>
        <end position="763"/>
    </location>
</feature>
<feature type="region of interest" description="Disordered" evidence="4">
    <location>
        <begin position="460"/>
        <end position="488"/>
    </location>
</feature>
<dbReference type="InterPro" id="IPR036322">
    <property type="entry name" value="WD40_repeat_dom_sf"/>
</dbReference>
<dbReference type="SMART" id="SM00320">
    <property type="entry name" value="WD40"/>
    <property type="match status" value="3"/>
</dbReference>
<feature type="repeat" description="WD" evidence="3">
    <location>
        <begin position="197"/>
        <end position="239"/>
    </location>
</feature>
<keyword evidence="1 3" id="KW-0853">WD repeat</keyword>
<dbReference type="PROSITE" id="PS00678">
    <property type="entry name" value="WD_REPEATS_1"/>
    <property type="match status" value="1"/>
</dbReference>
<feature type="region of interest" description="Disordered" evidence="4">
    <location>
        <begin position="1142"/>
        <end position="1191"/>
    </location>
</feature>
<feature type="compositionally biased region" description="Low complexity" evidence="4">
    <location>
        <begin position="1292"/>
        <end position="1314"/>
    </location>
</feature>
<feature type="region of interest" description="Disordered" evidence="4">
    <location>
        <begin position="1286"/>
        <end position="1339"/>
    </location>
</feature>
<feature type="compositionally biased region" description="Acidic residues" evidence="4">
    <location>
        <begin position="1224"/>
        <end position="1235"/>
    </location>
</feature>
<evidence type="ECO:0000313" key="6">
    <source>
        <dbReference type="Proteomes" id="UP001150907"/>
    </source>
</evidence>
<name>A0A9W8EF22_9FUNG</name>
<dbReference type="Proteomes" id="UP001150907">
    <property type="component" value="Unassembled WGS sequence"/>
</dbReference>
<gene>
    <name evidence="5" type="ORF">H4R26_003387</name>
</gene>
<dbReference type="InterPro" id="IPR015943">
    <property type="entry name" value="WD40/YVTN_repeat-like_dom_sf"/>
</dbReference>
<feature type="compositionally biased region" description="Acidic residues" evidence="4">
    <location>
        <begin position="468"/>
        <end position="477"/>
    </location>
</feature>
<dbReference type="OrthoDB" id="311712at2759"/>
<evidence type="ECO:0000256" key="2">
    <source>
        <dbReference type="ARBA" id="ARBA00022737"/>
    </source>
</evidence>
<dbReference type="GO" id="GO:1904263">
    <property type="term" value="P:positive regulation of TORC1 signaling"/>
    <property type="evidence" value="ECO:0007669"/>
    <property type="project" value="TreeGrafter"/>
</dbReference>